<dbReference type="InterPro" id="IPR003961">
    <property type="entry name" value="FN3_dom"/>
</dbReference>
<sequence length="2235" mass="248418">MKEREEREKGGRGMKKKNLAWLLTAAMVAGSVEGPVAVASGAEFSAGPEEVQETETVVEESGSQEQDVSLTDGNETVSEFTDPEQSESLGTEFTAPQQNESGDAVTAFDSDDEDEDDDEVDDRWEQAKASAVEMMLGEKAEIQVDESYEDYYFKFTAPEDGIYTFDYDGTDLDGEYDPDINYSVSYLDEDGEYTGETVELQKGCSIYVNLQNYGYCGYKFFITASSKPYMVKSLELVSGPSDTEYIEGIDCKINNTPNNDSMKLDGLKVRVTYSDGETEELTPGMTGRDGKTQIFAYADWSEEDTEENGIVWEGNLRVSYDGEALTDNIPLTFKSISSYITESGTSVEAIASGNQKAVTWNGYGGYLYKFVPSNTAEYIFSSKTVVEDEDDENYLDTYGYLLDNKGFILSEDDDNGGNGNFSVRAELEAGKTYYYLARPYSATYSKSTLSLQEIRSLKSITLDSTETQKYIGIDDLSYSGLEKMAKKLNATLHFSDGSEETIGWGDTTADGYSLSIDIPDVDREKPGTYVLKVSSDSVSADYTIKVLSAMDYMKDHAQELQAGKRTAVTIPVDTSVAYCVTAPETGYYGVKYQSHSEADLALFDEQGNKYSHHVRVEKGQKFYFSLANTGNMDIKALVTPQQLDVVLKNASVTTPPTSTTLIEYVDCDNGETDPENASQIMKGLEVTAEYSDGEKETLSYGDTGRLGDKLSGYLKWEYKYDSKEGTSKQTVVMILTMGEENIAEVPLTWIPFSEYLSKGEGIEALTVNTDKQVETDNVYSFTAEKDGEYTFLSKGEGDPFGYLYSENGDCLTSNDDSGDGMNFRITYELEKGSKYYLRVRTNGTSCSVKVSDGSKQETEELSDFQLISAPVKTTFFSHAADRDLNTNRLPAAGLKISAKNKDGETVVYSYDDDDEFPFEISAEFKYDEDDYYIIPGEYTAKVLYQGQTAAEYPIVVKSFRDYLKENTKTLKPGETIGNEIGEYTNSGTYLYVKLPSDLKGRYTYCNQYRWNPDCIYDSDGNETNLRFDQGDDWDFNGKDYYLCLENGYVDDDEEENVFWYDQIPSSGLIQNLEIISQPEITEYPQGMEQSVNLKGMVIRITYKDGTQKVTEAEDYNGMYLKYTSIKDKDGTTVYDVSGLPLGENQLYLTMSNAKVPFTINVKKLSEMNADPLTLEKEEVFSITESSPYHVYSYTPEKTGSYKLSAAFKNIADSTTVGGTKVRWYMADENGESQGENYSSYRLRADKKYYFVVYSPEESFADISVKLSGKNINSGIVDLELTAPSKTEYQPDEEAISYEGMIVKAVYEDGTERDFTAEEAEAAGIQIKNDVNYGYQKKFPGSYKITVSYEDPEDYYTVEKTLPITVAEADTTEITLGETPVELAESKDGRFYKFQISADGYYQLHITGQDAEGFSAKFKDEWMNMNGYSSLHELKAGTYYLYIDGAACSVSMTAYNSEPTAVVIEKLPEKTEFVYGQDEVTFAGAQFRVTFADGSEKIVTVPEGFGAFDIMETGIEFQRYTTDKVGSYSVTISIPSGQHNTKMDYSIVFPEDMVTLEDGKSYEVKASQLKNNKQVVYKVVGSDQGGQIITVEYGQAYARVIPAQGYGIGYVTSQNPGVLYFAAEKGKTYYVVLSGLKNGQEQPDITVKYSTSKAITKLTPLEDTGTYYYGVNDSILGSVRLQLTYVDGSTEVITQNETKGWLTRLDMEQVPIRGTGTYQGTISLAGIKTSYSRKIEMLPEEEIKAEQLVEAQSEKRYKFVPEKTQSYYLLSNVKGELDVDIENADGANLDSWALGSECREGKMVLTAGRTYYFRVIGIQGNFAISTDVGVAVSLKDSKTTYTYSGEPIRPELTVTYDGNTLQEGKDYQIRYYDNVEFGTARAEVVPVSGGMNFVSRTVYFGIDRCSLKDSEARIEEIPDQEWTGEAITPDLKVTCNGRYLENGVDYQVSFKNNVEIGTAEVTVEGIDNYTGTLKAEFTIREQQKKPVEKISLNKTSANVVAGNSVQLTATVSPDDAADTSVKWTSSSKYASVDDTGKVTVKSNALGGYITITASANDESGVTASCKIKVYNKITYNLNGGKQNKSNKTSFCKQTVKLYSPTRAKYTFGGWYTDKGLKKKITSISNKTTKNVTLYAKWKKVTQCSAPSKVTLKNSKAKTMAVSIKSVSGAKGYEITYSTSSKFSGAKKKTITGKTVNIGSLSKRKTYYVKVRAYKLDSTGAKVYGKYSKTVKVQIRK</sequence>
<dbReference type="InterPro" id="IPR042229">
    <property type="entry name" value="Listeria/Bacterioides_rpt_sf"/>
</dbReference>
<dbReference type="Proteomes" id="UP000437824">
    <property type="component" value="Unassembled WGS sequence"/>
</dbReference>
<dbReference type="Gene3D" id="2.60.40.4270">
    <property type="entry name" value="Listeria-Bacteroides repeat domain"/>
    <property type="match status" value="1"/>
</dbReference>
<comment type="subcellular location">
    <subcellularLocation>
        <location evidence="1">Cell envelope</location>
    </subcellularLocation>
</comment>
<evidence type="ECO:0000313" key="4">
    <source>
        <dbReference type="EMBL" id="MTD61914.1"/>
    </source>
</evidence>
<dbReference type="SMART" id="SM00635">
    <property type="entry name" value="BID_2"/>
    <property type="match status" value="1"/>
</dbReference>
<dbReference type="Gene3D" id="2.60.120.380">
    <property type="match status" value="1"/>
</dbReference>
<feature type="compositionally biased region" description="Acidic residues" evidence="2">
    <location>
        <begin position="109"/>
        <end position="119"/>
    </location>
</feature>
<gene>
    <name evidence="4" type="ORF">GKZ57_11770</name>
</gene>
<feature type="region of interest" description="Disordered" evidence="2">
    <location>
        <begin position="41"/>
        <end position="119"/>
    </location>
</feature>
<organism evidence="4 5">
    <name type="scientific">Blautia luti DSM 14534 = JCM 17040</name>
    <dbReference type="NCBI Taxonomy" id="649762"/>
    <lineage>
        <taxon>Bacteria</taxon>
        <taxon>Bacillati</taxon>
        <taxon>Bacillota</taxon>
        <taxon>Clostridia</taxon>
        <taxon>Lachnospirales</taxon>
        <taxon>Lachnospiraceae</taxon>
        <taxon>Blautia</taxon>
    </lineage>
</organism>
<feature type="domain" description="Fibronectin type-III" evidence="3">
    <location>
        <begin position="2144"/>
        <end position="2235"/>
    </location>
</feature>
<dbReference type="Gene3D" id="2.60.40.3630">
    <property type="match status" value="3"/>
</dbReference>
<dbReference type="SUPFAM" id="SSF49265">
    <property type="entry name" value="Fibronectin type III"/>
    <property type="match status" value="1"/>
</dbReference>
<evidence type="ECO:0000313" key="5">
    <source>
        <dbReference type="Proteomes" id="UP000437824"/>
    </source>
</evidence>
<dbReference type="InterPro" id="IPR013783">
    <property type="entry name" value="Ig-like_fold"/>
</dbReference>
<name>A0A844GPM6_9FIRM</name>
<dbReference type="SUPFAM" id="SSF49373">
    <property type="entry name" value="Invasin/intimin cell-adhesion fragments"/>
    <property type="match status" value="1"/>
</dbReference>
<proteinExistence type="predicted"/>
<dbReference type="InterPro" id="IPR003343">
    <property type="entry name" value="Big_2"/>
</dbReference>
<evidence type="ECO:0000256" key="1">
    <source>
        <dbReference type="ARBA" id="ARBA00004196"/>
    </source>
</evidence>
<comment type="caution">
    <text evidence="4">The sequence shown here is derived from an EMBL/GenBank/DDBJ whole genome shotgun (WGS) entry which is preliminary data.</text>
</comment>
<evidence type="ECO:0000256" key="2">
    <source>
        <dbReference type="SAM" id="MobiDB-lite"/>
    </source>
</evidence>
<dbReference type="PROSITE" id="PS50853">
    <property type="entry name" value="FN3"/>
    <property type="match status" value="1"/>
</dbReference>
<feature type="compositionally biased region" description="Polar residues" evidence="2">
    <location>
        <begin position="86"/>
        <end position="101"/>
    </location>
</feature>
<dbReference type="InterPro" id="IPR013378">
    <property type="entry name" value="InlB-like_B-rpt"/>
</dbReference>
<protein>
    <recommendedName>
        <fullName evidence="3">Fibronectin type-III domain-containing protein</fullName>
    </recommendedName>
</protein>
<dbReference type="InterPro" id="IPR036116">
    <property type="entry name" value="FN3_sf"/>
</dbReference>
<dbReference type="Gene3D" id="2.60.40.1080">
    <property type="match status" value="1"/>
</dbReference>
<reference evidence="4 5" key="1">
    <citation type="submission" date="2019-11" db="EMBL/GenBank/DDBJ databases">
        <title>Draft genome sequence of Blautia luti DSM 14534T, isolated from human stool.</title>
        <authorList>
            <person name="Ortiz R."/>
            <person name="Melis-Arcos F."/>
            <person name="Covarrubias P."/>
            <person name="Cardenas J.P."/>
            <person name="Perez-Donoso J."/>
            <person name="Almonacid D."/>
        </authorList>
    </citation>
    <scope>NUCLEOTIDE SEQUENCE [LARGE SCALE GENOMIC DNA]</scope>
    <source>
        <strain evidence="4 5">DSM 14534</strain>
    </source>
</reference>
<feature type="compositionally biased region" description="Polar residues" evidence="2">
    <location>
        <begin position="67"/>
        <end position="79"/>
    </location>
</feature>
<evidence type="ECO:0000259" key="3">
    <source>
        <dbReference type="PROSITE" id="PS50853"/>
    </source>
</evidence>
<dbReference type="Pfam" id="PF02368">
    <property type="entry name" value="Big_2"/>
    <property type="match status" value="1"/>
</dbReference>
<dbReference type="Gene3D" id="2.60.40.10">
    <property type="entry name" value="Immunoglobulins"/>
    <property type="match status" value="1"/>
</dbReference>
<dbReference type="NCBIfam" id="TIGR02543">
    <property type="entry name" value="List_Bact_rpt"/>
    <property type="match status" value="1"/>
</dbReference>
<dbReference type="Pfam" id="PF09479">
    <property type="entry name" value="Flg_new"/>
    <property type="match status" value="1"/>
</dbReference>
<dbReference type="GO" id="GO:0030313">
    <property type="term" value="C:cell envelope"/>
    <property type="evidence" value="ECO:0007669"/>
    <property type="project" value="UniProtKB-SubCell"/>
</dbReference>
<dbReference type="EMBL" id="WMBC01000009">
    <property type="protein sequence ID" value="MTD61914.1"/>
    <property type="molecule type" value="Genomic_DNA"/>
</dbReference>
<dbReference type="InterPro" id="IPR008964">
    <property type="entry name" value="Invasin/intimin_cell_adhesion"/>
</dbReference>
<accession>A0A844GPM6</accession>